<protein>
    <submittedName>
        <fullName evidence="1">Uncharacterized protein</fullName>
    </submittedName>
</protein>
<dbReference type="RefSeq" id="XP_056575784.1">
    <property type="nucleotide sequence ID" value="XM_056727212.1"/>
</dbReference>
<sequence length="131" mass="14492">MALSFEFGSNFAKRNDPRSSLDQLMDTLQLFKKVHPAVDTNESLEAKRAYGPTFGAFTAIVVDCGDKIPYQDLEDASKHHQLLTANVPQGVTFKSIRLYGFHYFENRSCLAANDKQGVSGTLGASTLCDRK</sequence>
<proteinExistence type="predicted"/>
<evidence type="ECO:0000313" key="1">
    <source>
        <dbReference type="EMBL" id="KAJ5360298.1"/>
    </source>
</evidence>
<dbReference type="EMBL" id="JAPZBT010000004">
    <property type="protein sequence ID" value="KAJ5360298.1"/>
    <property type="molecule type" value="Genomic_DNA"/>
</dbReference>
<dbReference type="GeneID" id="81466395"/>
<accession>A0A9W9RMI2</accession>
<reference evidence="1" key="1">
    <citation type="submission" date="2022-12" db="EMBL/GenBank/DDBJ databases">
        <authorList>
            <person name="Petersen C."/>
        </authorList>
    </citation>
    <scope>NUCLEOTIDE SEQUENCE</scope>
    <source>
        <strain evidence="1">IBT 3081</strain>
    </source>
</reference>
<dbReference type="Proteomes" id="UP001147752">
    <property type="component" value="Unassembled WGS sequence"/>
</dbReference>
<gene>
    <name evidence="1" type="ORF">N7517_009489</name>
</gene>
<dbReference type="AlphaFoldDB" id="A0A9W9RMI2"/>
<name>A0A9W9RMI2_9EURO</name>
<evidence type="ECO:0000313" key="2">
    <source>
        <dbReference type="Proteomes" id="UP001147752"/>
    </source>
</evidence>
<comment type="caution">
    <text evidence="1">The sequence shown here is derived from an EMBL/GenBank/DDBJ whole genome shotgun (WGS) entry which is preliminary data.</text>
</comment>
<reference evidence="1" key="2">
    <citation type="journal article" date="2023" name="IMA Fungus">
        <title>Comparative genomic study of the Penicillium genus elucidates a diverse pangenome and 15 lateral gene transfer events.</title>
        <authorList>
            <person name="Petersen C."/>
            <person name="Sorensen T."/>
            <person name="Nielsen M.R."/>
            <person name="Sondergaard T.E."/>
            <person name="Sorensen J.L."/>
            <person name="Fitzpatrick D.A."/>
            <person name="Frisvad J.C."/>
            <person name="Nielsen K.L."/>
        </authorList>
    </citation>
    <scope>NUCLEOTIDE SEQUENCE</scope>
    <source>
        <strain evidence="1">IBT 3081</strain>
    </source>
</reference>
<keyword evidence="2" id="KW-1185">Reference proteome</keyword>
<organism evidence="1 2">
    <name type="scientific">Penicillium concentricum</name>
    <dbReference type="NCBI Taxonomy" id="293559"/>
    <lineage>
        <taxon>Eukaryota</taxon>
        <taxon>Fungi</taxon>
        <taxon>Dikarya</taxon>
        <taxon>Ascomycota</taxon>
        <taxon>Pezizomycotina</taxon>
        <taxon>Eurotiomycetes</taxon>
        <taxon>Eurotiomycetidae</taxon>
        <taxon>Eurotiales</taxon>
        <taxon>Aspergillaceae</taxon>
        <taxon>Penicillium</taxon>
    </lineage>
</organism>